<evidence type="ECO:0000313" key="1">
    <source>
        <dbReference type="EMBL" id="BAY54133.1"/>
    </source>
</evidence>
<sequence length="58" mass="6539">MLPRQIVALRPESLRHTQVNHCFARANGIIGLYVEREVEYSSNIPENLFAAKTNQSGV</sequence>
<name>A0A1Z4JBQ7_LEPBY</name>
<accession>A0A1Z4JBQ7</accession>
<dbReference type="EMBL" id="AP018203">
    <property type="protein sequence ID" value="BAY54133.1"/>
    <property type="molecule type" value="Genomic_DNA"/>
</dbReference>
<dbReference type="AlphaFoldDB" id="A0A1Z4JBQ7"/>
<dbReference type="Proteomes" id="UP000217895">
    <property type="component" value="Chromosome"/>
</dbReference>
<protein>
    <submittedName>
        <fullName evidence="1">Uncharacterized protein</fullName>
    </submittedName>
</protein>
<proteinExistence type="predicted"/>
<gene>
    <name evidence="1" type="ORF">NIES2135_09470</name>
</gene>
<organism evidence="1 2">
    <name type="scientific">Leptolyngbya boryana NIES-2135</name>
    <dbReference type="NCBI Taxonomy" id="1973484"/>
    <lineage>
        <taxon>Bacteria</taxon>
        <taxon>Bacillati</taxon>
        <taxon>Cyanobacteriota</taxon>
        <taxon>Cyanophyceae</taxon>
        <taxon>Leptolyngbyales</taxon>
        <taxon>Leptolyngbyaceae</taxon>
        <taxon>Leptolyngbya group</taxon>
        <taxon>Leptolyngbya</taxon>
    </lineage>
</organism>
<evidence type="ECO:0000313" key="2">
    <source>
        <dbReference type="Proteomes" id="UP000217895"/>
    </source>
</evidence>
<reference evidence="1 2" key="1">
    <citation type="submission" date="2017-06" db="EMBL/GenBank/DDBJ databases">
        <title>Genome sequencing of cyanobaciteial culture collection at National Institute for Environmental Studies (NIES).</title>
        <authorList>
            <person name="Hirose Y."/>
            <person name="Shimura Y."/>
            <person name="Fujisawa T."/>
            <person name="Nakamura Y."/>
            <person name="Kawachi M."/>
        </authorList>
    </citation>
    <scope>NUCLEOTIDE SEQUENCE [LARGE SCALE GENOMIC DNA]</scope>
    <source>
        <strain evidence="1 2">NIES-2135</strain>
    </source>
</reference>
<keyword evidence="2" id="KW-1185">Reference proteome</keyword>